<dbReference type="PANTHER" id="PTHR11839">
    <property type="entry name" value="UDP/ADP-SUGAR PYROPHOSPHATASE"/>
    <property type="match status" value="1"/>
</dbReference>
<dbReference type="InterPro" id="IPR020476">
    <property type="entry name" value="Nudix_hydrolase"/>
</dbReference>
<dbReference type="GO" id="GO:0006753">
    <property type="term" value="P:nucleoside phosphate metabolic process"/>
    <property type="evidence" value="ECO:0007669"/>
    <property type="project" value="TreeGrafter"/>
</dbReference>
<comment type="cofactor">
    <cofactor evidence="1">
        <name>Mn(2+)</name>
        <dbReference type="ChEBI" id="CHEBI:29035"/>
    </cofactor>
</comment>
<dbReference type="PROSITE" id="PS51462">
    <property type="entry name" value="NUDIX"/>
    <property type="match status" value="1"/>
</dbReference>
<evidence type="ECO:0000256" key="1">
    <source>
        <dbReference type="ARBA" id="ARBA00001936"/>
    </source>
</evidence>
<dbReference type="CDD" id="cd03671">
    <property type="entry name" value="NUDIX_Ap4A_hydrolase_plant_like"/>
    <property type="match status" value="1"/>
</dbReference>
<comment type="similarity">
    <text evidence="4">Belongs to the Nudix hydrolase family. RppH subfamily.</text>
</comment>
<name>A0A2T1HWK1_9HYPH</name>
<dbReference type="PANTHER" id="PTHR11839:SF22">
    <property type="entry name" value="NUDIX HYDROLASE 26, CHLOROPLASTIC"/>
    <property type="match status" value="1"/>
</dbReference>
<comment type="caution">
    <text evidence="6">The sequence shown here is derived from an EMBL/GenBank/DDBJ whole genome shotgun (WGS) entry which is preliminary data.</text>
</comment>
<gene>
    <name evidence="4" type="primary">rppH</name>
    <name evidence="4" type="synonym">nudH</name>
    <name evidence="6" type="ORF">SLNSH_05770</name>
</gene>
<dbReference type="GO" id="GO:0019693">
    <property type="term" value="P:ribose phosphate metabolic process"/>
    <property type="evidence" value="ECO:0007669"/>
    <property type="project" value="TreeGrafter"/>
</dbReference>
<dbReference type="Proteomes" id="UP000239772">
    <property type="component" value="Unassembled WGS sequence"/>
</dbReference>
<dbReference type="InterPro" id="IPR020084">
    <property type="entry name" value="NUDIX_hydrolase_CS"/>
</dbReference>
<evidence type="ECO:0000313" key="7">
    <source>
        <dbReference type="Proteomes" id="UP000239772"/>
    </source>
</evidence>
<dbReference type="InterPro" id="IPR022927">
    <property type="entry name" value="RppH"/>
</dbReference>
<comment type="cofactor">
    <cofactor evidence="2">
        <name>Mg(2+)</name>
        <dbReference type="ChEBI" id="CHEBI:18420"/>
    </cofactor>
</comment>
<dbReference type="Gene3D" id="3.90.79.10">
    <property type="entry name" value="Nucleoside Triphosphate Pyrophosphohydrolase"/>
    <property type="match status" value="1"/>
</dbReference>
<protein>
    <recommendedName>
        <fullName evidence="4">RNA pyrophosphohydrolase</fullName>
        <ecNumber evidence="4">3.6.1.-</ecNumber>
    </recommendedName>
    <alternativeName>
        <fullName evidence="4">(Di)nucleoside polyphosphate hydrolase</fullName>
    </alternativeName>
</protein>
<dbReference type="EC" id="3.6.1.-" evidence="4"/>
<organism evidence="6 7">
    <name type="scientific">Alsobacter soli</name>
    <dbReference type="NCBI Taxonomy" id="2109933"/>
    <lineage>
        <taxon>Bacteria</taxon>
        <taxon>Pseudomonadati</taxon>
        <taxon>Pseudomonadota</taxon>
        <taxon>Alphaproteobacteria</taxon>
        <taxon>Hyphomicrobiales</taxon>
        <taxon>Alsobacteraceae</taxon>
        <taxon>Alsobacter</taxon>
    </lineage>
</organism>
<feature type="short sequence motif" description="Nudix box" evidence="4">
    <location>
        <begin position="57"/>
        <end position="78"/>
    </location>
</feature>
<dbReference type="EMBL" id="PVZS01000005">
    <property type="protein sequence ID" value="PSC05889.1"/>
    <property type="molecule type" value="Genomic_DNA"/>
</dbReference>
<reference evidence="7" key="1">
    <citation type="submission" date="2018-03" db="EMBL/GenBank/DDBJ databases">
        <authorList>
            <person name="Sun L."/>
            <person name="Liu H."/>
            <person name="Chen W."/>
            <person name="Huang K."/>
            <person name="Liu W."/>
            <person name="Gao X."/>
        </authorList>
    </citation>
    <scope>NUCLEOTIDE SEQUENCE [LARGE SCALE GENOMIC DNA]</scope>
    <source>
        <strain evidence="7">SH9</strain>
    </source>
</reference>
<comment type="function">
    <text evidence="4">Accelerates the degradation of transcripts by removing pyrophosphate from the 5'-end of triphosphorylated RNA, leading to a more labile monophosphorylated state that can stimulate subsequent ribonuclease cleavage.</text>
</comment>
<dbReference type="OrthoDB" id="9816040at2"/>
<feature type="domain" description="Nudix hydrolase" evidence="5">
    <location>
        <begin position="16"/>
        <end position="169"/>
    </location>
</feature>
<dbReference type="AlphaFoldDB" id="A0A2T1HWK1"/>
<evidence type="ECO:0000313" key="6">
    <source>
        <dbReference type="EMBL" id="PSC05889.1"/>
    </source>
</evidence>
<evidence type="ECO:0000256" key="4">
    <source>
        <dbReference type="HAMAP-Rule" id="MF_00298"/>
    </source>
</evidence>
<keyword evidence="3 4" id="KW-0378">Hydrolase</keyword>
<dbReference type="Pfam" id="PF00293">
    <property type="entry name" value="NUDIX"/>
    <property type="match status" value="1"/>
</dbReference>
<dbReference type="NCBIfam" id="NF001938">
    <property type="entry name" value="PRK00714.1-5"/>
    <property type="match status" value="1"/>
</dbReference>
<dbReference type="GO" id="GO:0034432">
    <property type="term" value="F:bis(5'-adenosyl)-pentaphosphatase activity"/>
    <property type="evidence" value="ECO:0007669"/>
    <property type="project" value="TreeGrafter"/>
</dbReference>
<comment type="cofactor">
    <cofactor evidence="4">
        <name>a divalent metal cation</name>
        <dbReference type="ChEBI" id="CHEBI:60240"/>
    </cofactor>
</comment>
<keyword evidence="7" id="KW-1185">Reference proteome</keyword>
<evidence type="ECO:0000259" key="5">
    <source>
        <dbReference type="PROSITE" id="PS51462"/>
    </source>
</evidence>
<evidence type="ECO:0000256" key="3">
    <source>
        <dbReference type="ARBA" id="ARBA00022801"/>
    </source>
</evidence>
<proteinExistence type="inferred from homology"/>
<accession>A0A2T1HWK1</accession>
<dbReference type="PRINTS" id="PR00502">
    <property type="entry name" value="NUDIXFAMILY"/>
</dbReference>
<dbReference type="PROSITE" id="PS00893">
    <property type="entry name" value="NUDIX_BOX"/>
    <property type="match status" value="1"/>
</dbReference>
<dbReference type="GO" id="GO:0008893">
    <property type="term" value="F:guanosine-3',5'-bis(diphosphate) 3'-diphosphatase activity"/>
    <property type="evidence" value="ECO:0007669"/>
    <property type="project" value="TreeGrafter"/>
</dbReference>
<dbReference type="InterPro" id="IPR015797">
    <property type="entry name" value="NUDIX_hydrolase-like_dom_sf"/>
</dbReference>
<dbReference type="InterPro" id="IPR000086">
    <property type="entry name" value="NUDIX_hydrolase_dom"/>
</dbReference>
<dbReference type="SUPFAM" id="SSF55811">
    <property type="entry name" value="Nudix"/>
    <property type="match status" value="1"/>
</dbReference>
<evidence type="ECO:0000256" key="2">
    <source>
        <dbReference type="ARBA" id="ARBA00001946"/>
    </source>
</evidence>
<dbReference type="HAMAP" id="MF_00298">
    <property type="entry name" value="Nudix_RppH"/>
    <property type="match status" value="1"/>
</dbReference>
<sequence length="176" mass="20303">MPTKPERRDMNLAKLPYRPCVGVMLLNREGLVFIGRRKKDAGPEHVEGVYAWQMPQGGIDKGEDPYRAALRELQEETNVTSVSLLAEAPDWFSYDLPNAVVGQAWKGKYRGQTQRWFALRFEGDESEIDIHAPAGGHKAEFDAWRWERMERLPELIIPFKRPVYERVVDAFRPYGA</sequence>